<dbReference type="Proteomes" id="UP001215280">
    <property type="component" value="Unassembled WGS sequence"/>
</dbReference>
<evidence type="ECO:0000313" key="2">
    <source>
        <dbReference type="EMBL" id="KAJ7720482.1"/>
    </source>
</evidence>
<organism evidence="2 3">
    <name type="scientific">Mycena maculata</name>
    <dbReference type="NCBI Taxonomy" id="230809"/>
    <lineage>
        <taxon>Eukaryota</taxon>
        <taxon>Fungi</taxon>
        <taxon>Dikarya</taxon>
        <taxon>Basidiomycota</taxon>
        <taxon>Agaricomycotina</taxon>
        <taxon>Agaricomycetes</taxon>
        <taxon>Agaricomycetidae</taxon>
        <taxon>Agaricales</taxon>
        <taxon>Marasmiineae</taxon>
        <taxon>Mycenaceae</taxon>
        <taxon>Mycena</taxon>
    </lineage>
</organism>
<reference evidence="2" key="1">
    <citation type="submission" date="2023-03" db="EMBL/GenBank/DDBJ databases">
        <title>Massive genome expansion in bonnet fungi (Mycena s.s.) driven by repeated elements and novel gene families across ecological guilds.</title>
        <authorList>
            <consortium name="Lawrence Berkeley National Laboratory"/>
            <person name="Harder C.B."/>
            <person name="Miyauchi S."/>
            <person name="Viragh M."/>
            <person name="Kuo A."/>
            <person name="Thoen E."/>
            <person name="Andreopoulos B."/>
            <person name="Lu D."/>
            <person name="Skrede I."/>
            <person name="Drula E."/>
            <person name="Henrissat B."/>
            <person name="Morin E."/>
            <person name="Kohler A."/>
            <person name="Barry K."/>
            <person name="LaButti K."/>
            <person name="Morin E."/>
            <person name="Salamov A."/>
            <person name="Lipzen A."/>
            <person name="Mereny Z."/>
            <person name="Hegedus B."/>
            <person name="Baldrian P."/>
            <person name="Stursova M."/>
            <person name="Weitz H."/>
            <person name="Taylor A."/>
            <person name="Grigoriev I.V."/>
            <person name="Nagy L.G."/>
            <person name="Martin F."/>
            <person name="Kauserud H."/>
        </authorList>
    </citation>
    <scope>NUCLEOTIDE SEQUENCE</scope>
    <source>
        <strain evidence="2">CBHHK188m</strain>
    </source>
</reference>
<protein>
    <submittedName>
        <fullName evidence="2">Uncharacterized protein</fullName>
    </submittedName>
</protein>
<comment type="caution">
    <text evidence="2">The sequence shown here is derived from an EMBL/GenBank/DDBJ whole genome shotgun (WGS) entry which is preliminary data.</text>
</comment>
<gene>
    <name evidence="2" type="ORF">DFH07DRAFT_784375</name>
</gene>
<name>A0AAD7MJR8_9AGAR</name>
<keyword evidence="3" id="KW-1185">Reference proteome</keyword>
<feature type="compositionally biased region" description="Basic and acidic residues" evidence="1">
    <location>
        <begin position="85"/>
        <end position="98"/>
    </location>
</feature>
<dbReference type="AlphaFoldDB" id="A0AAD7MJR8"/>
<evidence type="ECO:0000256" key="1">
    <source>
        <dbReference type="SAM" id="MobiDB-lite"/>
    </source>
</evidence>
<feature type="region of interest" description="Disordered" evidence="1">
    <location>
        <begin position="66"/>
        <end position="169"/>
    </location>
</feature>
<dbReference type="EMBL" id="JARJLG010000278">
    <property type="protein sequence ID" value="KAJ7720482.1"/>
    <property type="molecule type" value="Genomic_DNA"/>
</dbReference>
<feature type="compositionally biased region" description="Acidic residues" evidence="1">
    <location>
        <begin position="145"/>
        <end position="159"/>
    </location>
</feature>
<sequence length="169" mass="18818">MPLLVRDRPAEAGDQDGQRALLADPQHRCNHLSRLQLNHTILWIEEWIKSADMDFTLYPLLVFHDPDSPSPELSEYGFGDDVIEDGVRYPDPKIKPEPMEVNISEVSGSVAEGKQKEKEKTVEQTEASGSGLTSAEKGKGKAVESESEEEEEEEEEEGSEWGGIPPEDL</sequence>
<accession>A0AAD7MJR8</accession>
<proteinExistence type="predicted"/>
<evidence type="ECO:0000313" key="3">
    <source>
        <dbReference type="Proteomes" id="UP001215280"/>
    </source>
</evidence>
<feature type="compositionally biased region" description="Basic and acidic residues" evidence="1">
    <location>
        <begin position="113"/>
        <end position="123"/>
    </location>
</feature>